<name>A0A2N7W609_9BURK</name>
<dbReference type="EMBL" id="PNXY01000032">
    <property type="protein sequence ID" value="PMS24835.1"/>
    <property type="molecule type" value="Genomic_DNA"/>
</dbReference>
<evidence type="ECO:0000313" key="5">
    <source>
        <dbReference type="Proteomes" id="UP000494205"/>
    </source>
</evidence>
<evidence type="ECO:0000313" key="2">
    <source>
        <dbReference type="EMBL" id="CAB3725363.1"/>
    </source>
</evidence>
<dbReference type="Proteomes" id="UP000494205">
    <property type="component" value="Unassembled WGS sequence"/>
</dbReference>
<protein>
    <submittedName>
        <fullName evidence="2">Uncharacterized protein</fullName>
    </submittedName>
</protein>
<dbReference type="Gene3D" id="3.40.50.150">
    <property type="entry name" value="Vaccinia Virus protein VP39"/>
    <property type="match status" value="1"/>
</dbReference>
<reference evidence="2 5" key="2">
    <citation type="submission" date="2020-04" db="EMBL/GenBank/DDBJ databases">
        <authorList>
            <person name="De Canck E."/>
        </authorList>
    </citation>
    <scope>NUCLEOTIDE SEQUENCE [LARGE SCALE GENOMIC DNA]</scope>
    <source>
        <strain evidence="2 5">LMG 27174</strain>
    </source>
</reference>
<gene>
    <name evidence="3" type="ORF">C0Z16_30300</name>
    <name evidence="2" type="ORF">LMG27174_05314</name>
</gene>
<sequence>MCPLPKRRRRSCASVAERGETRRTAIKKPGGKLVTSFLTPPPTLSPQSPWDMAQTERELLAFQHLLFVRIVEAQWSAFRTHAQTDSRLRDAGFVDIEFFDDRARMSRL</sequence>
<accession>A0A2N7W609</accession>
<organism evidence="2 5">
    <name type="scientific">Paraburkholderia rhynchosiae</name>
    <dbReference type="NCBI Taxonomy" id="487049"/>
    <lineage>
        <taxon>Bacteria</taxon>
        <taxon>Pseudomonadati</taxon>
        <taxon>Pseudomonadota</taxon>
        <taxon>Betaproteobacteria</taxon>
        <taxon>Burkholderiales</taxon>
        <taxon>Burkholderiaceae</taxon>
        <taxon>Paraburkholderia</taxon>
    </lineage>
</organism>
<keyword evidence="4" id="KW-1185">Reference proteome</keyword>
<feature type="compositionally biased region" description="Basic residues" evidence="1">
    <location>
        <begin position="1"/>
        <end position="11"/>
    </location>
</feature>
<dbReference type="InterPro" id="IPR029063">
    <property type="entry name" value="SAM-dependent_MTases_sf"/>
</dbReference>
<evidence type="ECO:0000313" key="4">
    <source>
        <dbReference type="Proteomes" id="UP000235659"/>
    </source>
</evidence>
<evidence type="ECO:0000313" key="3">
    <source>
        <dbReference type="EMBL" id="PMS24835.1"/>
    </source>
</evidence>
<proteinExistence type="predicted"/>
<dbReference type="Proteomes" id="UP000235659">
    <property type="component" value="Unassembled WGS sequence"/>
</dbReference>
<evidence type="ECO:0000256" key="1">
    <source>
        <dbReference type="SAM" id="MobiDB-lite"/>
    </source>
</evidence>
<feature type="region of interest" description="Disordered" evidence="1">
    <location>
        <begin position="1"/>
        <end position="50"/>
    </location>
</feature>
<dbReference type="EMBL" id="CADIJZ010000023">
    <property type="protein sequence ID" value="CAB3725363.1"/>
    <property type="molecule type" value="Genomic_DNA"/>
</dbReference>
<dbReference type="AlphaFoldDB" id="A0A2N7W609"/>
<reference evidence="3 4" key="1">
    <citation type="submission" date="2018-01" db="EMBL/GenBank/DDBJ databases">
        <title>Whole genome analyses suggest that Burkholderia sensu lato contains two further novel genera in the rhizoxinica-symbiotica group Mycetohabitans gen. nov., and Trinickia gen. nov.: implications for the evolution of diazotrophy and nodulation in the Burkholderiaceae.</title>
        <authorList>
            <person name="Estrada-de los Santos P."/>
            <person name="Palmer M."/>
            <person name="Chavez-Ramirez B."/>
            <person name="Beukes C."/>
            <person name="Steenkamp E.T."/>
            <person name="Hirsch A.M."/>
            <person name="Manyaka P."/>
            <person name="Maluk M."/>
            <person name="Lafos M."/>
            <person name="Crook M."/>
            <person name="Gross E."/>
            <person name="Simon M.F."/>
            <person name="Bueno dos Reis Junior F."/>
            <person name="Poole P.S."/>
            <person name="Venter S.N."/>
            <person name="James E.K."/>
        </authorList>
    </citation>
    <scope>NUCLEOTIDE SEQUENCE [LARGE SCALE GENOMIC DNA]</scope>
    <source>
        <strain evidence="3 4">WSM 3937</strain>
    </source>
</reference>